<dbReference type="AlphaFoldDB" id="A0AAP0M5M8"/>
<comment type="caution">
    <text evidence="2">The sequence shown here is derived from an EMBL/GenBank/DDBJ whole genome shotgun (WGS) entry which is preliminary data.</text>
</comment>
<gene>
    <name evidence="2" type="ORF">WN944_014337</name>
</gene>
<keyword evidence="3" id="KW-1185">Reference proteome</keyword>
<feature type="chain" id="PRO_5042902562" evidence="1">
    <location>
        <begin position="25"/>
        <end position="142"/>
    </location>
</feature>
<protein>
    <submittedName>
        <fullName evidence="2">Uncharacterized protein</fullName>
    </submittedName>
</protein>
<name>A0AAP0M5M8_9ROSI</name>
<organism evidence="2 3">
    <name type="scientific">Citrus x changshan-huyou</name>
    <dbReference type="NCBI Taxonomy" id="2935761"/>
    <lineage>
        <taxon>Eukaryota</taxon>
        <taxon>Viridiplantae</taxon>
        <taxon>Streptophyta</taxon>
        <taxon>Embryophyta</taxon>
        <taxon>Tracheophyta</taxon>
        <taxon>Spermatophyta</taxon>
        <taxon>Magnoliopsida</taxon>
        <taxon>eudicotyledons</taxon>
        <taxon>Gunneridae</taxon>
        <taxon>Pentapetalae</taxon>
        <taxon>rosids</taxon>
        <taxon>malvids</taxon>
        <taxon>Sapindales</taxon>
        <taxon>Rutaceae</taxon>
        <taxon>Aurantioideae</taxon>
        <taxon>Citrus</taxon>
    </lineage>
</organism>
<accession>A0AAP0M5M8</accession>
<feature type="signal peptide" evidence="1">
    <location>
        <begin position="1"/>
        <end position="24"/>
    </location>
</feature>
<evidence type="ECO:0000313" key="2">
    <source>
        <dbReference type="EMBL" id="KAK9199149.1"/>
    </source>
</evidence>
<dbReference type="EMBL" id="JBCGBO010000005">
    <property type="protein sequence ID" value="KAK9199149.1"/>
    <property type="molecule type" value="Genomic_DNA"/>
</dbReference>
<evidence type="ECO:0000256" key="1">
    <source>
        <dbReference type="SAM" id="SignalP"/>
    </source>
</evidence>
<reference evidence="2 3" key="1">
    <citation type="submission" date="2024-05" db="EMBL/GenBank/DDBJ databases">
        <title>Haplotype-resolved chromosome-level genome assembly of Huyou (Citrus changshanensis).</title>
        <authorList>
            <person name="Miao C."/>
            <person name="Chen W."/>
            <person name="Wu Y."/>
            <person name="Wang L."/>
            <person name="Zhao S."/>
            <person name="Grierson D."/>
            <person name="Xu C."/>
            <person name="Chen K."/>
        </authorList>
    </citation>
    <scope>NUCLEOTIDE SEQUENCE [LARGE SCALE GENOMIC DNA]</scope>
    <source>
        <strain evidence="2">01-14</strain>
        <tissue evidence="2">Leaf</tissue>
    </source>
</reference>
<dbReference type="Proteomes" id="UP001428341">
    <property type="component" value="Unassembled WGS sequence"/>
</dbReference>
<evidence type="ECO:0000313" key="3">
    <source>
        <dbReference type="Proteomes" id="UP001428341"/>
    </source>
</evidence>
<keyword evidence="1" id="KW-0732">Signal</keyword>
<proteinExistence type="predicted"/>
<sequence>MVRINYLLASFIFVLLCSVAPLEARKLTSLEKEFDHQLIPSSKNSFQLSVFGGGITSTPTSSDIYGHAMAKINDHRILVESVPSRKILSMEAMKVPVLKGKTTPISFGRRFGYEMANTMGIPEAAGDHRILQQSNPSPSIGN</sequence>